<keyword evidence="3" id="KW-0378">Hydrolase</keyword>
<evidence type="ECO:0000256" key="2">
    <source>
        <dbReference type="ARBA" id="ARBA00022670"/>
    </source>
</evidence>
<name>A0ABP7FRV4_9ACTN</name>
<keyword evidence="5" id="KW-0732">Signal</keyword>
<dbReference type="PANTHER" id="PTHR47359">
    <property type="entry name" value="PEPTIDOGLYCAN DL-ENDOPEPTIDASE CWLO"/>
    <property type="match status" value="1"/>
</dbReference>
<evidence type="ECO:0000313" key="7">
    <source>
        <dbReference type="EMBL" id="GAA3744656.1"/>
    </source>
</evidence>
<proteinExistence type="inferred from homology"/>
<dbReference type="Pfam" id="PF00877">
    <property type="entry name" value="NLPC_P60"/>
    <property type="match status" value="1"/>
</dbReference>
<dbReference type="RefSeq" id="WP_344971242.1">
    <property type="nucleotide sequence ID" value="NZ_BAABDD010000010.1"/>
</dbReference>
<evidence type="ECO:0000313" key="8">
    <source>
        <dbReference type="Proteomes" id="UP001500908"/>
    </source>
</evidence>
<dbReference type="SUPFAM" id="SSF53955">
    <property type="entry name" value="Lysozyme-like"/>
    <property type="match status" value="1"/>
</dbReference>
<feature type="domain" description="NlpC/P60" evidence="6">
    <location>
        <begin position="230"/>
        <end position="357"/>
    </location>
</feature>
<dbReference type="Gene3D" id="3.90.1720.10">
    <property type="entry name" value="endopeptidase domain like (from Nostoc punctiforme)"/>
    <property type="match status" value="1"/>
</dbReference>
<dbReference type="SUPFAM" id="SSF54001">
    <property type="entry name" value="Cysteine proteinases"/>
    <property type="match status" value="1"/>
</dbReference>
<comment type="similarity">
    <text evidence="1">Belongs to the peptidase C40 family.</text>
</comment>
<gene>
    <name evidence="7" type="ORF">GCM10022402_25370</name>
</gene>
<keyword evidence="8" id="KW-1185">Reference proteome</keyword>
<dbReference type="InterPro" id="IPR038765">
    <property type="entry name" value="Papain-like_cys_pep_sf"/>
</dbReference>
<feature type="signal peptide" evidence="5">
    <location>
        <begin position="1"/>
        <end position="27"/>
    </location>
</feature>
<keyword evidence="2" id="KW-0645">Protease</keyword>
<dbReference type="CDD" id="cd13399">
    <property type="entry name" value="Slt35-like"/>
    <property type="match status" value="1"/>
</dbReference>
<evidence type="ECO:0000256" key="5">
    <source>
        <dbReference type="SAM" id="SignalP"/>
    </source>
</evidence>
<dbReference type="PROSITE" id="PS51935">
    <property type="entry name" value="NLPC_P60"/>
    <property type="match status" value="1"/>
</dbReference>
<evidence type="ECO:0000256" key="4">
    <source>
        <dbReference type="ARBA" id="ARBA00022807"/>
    </source>
</evidence>
<dbReference type="EMBL" id="BAABDD010000010">
    <property type="protein sequence ID" value="GAA3744656.1"/>
    <property type="molecule type" value="Genomic_DNA"/>
</dbReference>
<organism evidence="7 8">
    <name type="scientific">Salinactinospora qingdaonensis</name>
    <dbReference type="NCBI Taxonomy" id="702744"/>
    <lineage>
        <taxon>Bacteria</taxon>
        <taxon>Bacillati</taxon>
        <taxon>Actinomycetota</taxon>
        <taxon>Actinomycetes</taxon>
        <taxon>Streptosporangiales</taxon>
        <taxon>Nocardiopsidaceae</taxon>
        <taxon>Salinactinospora</taxon>
    </lineage>
</organism>
<dbReference type="InterPro" id="IPR000064">
    <property type="entry name" value="NLP_P60_dom"/>
</dbReference>
<dbReference type="InterPro" id="IPR051794">
    <property type="entry name" value="PG_Endopeptidase_C40"/>
</dbReference>
<keyword evidence="4" id="KW-0788">Thiol protease</keyword>
<comment type="caution">
    <text evidence="7">The sequence shown here is derived from an EMBL/GenBank/DDBJ whole genome shotgun (WGS) entry which is preliminary data.</text>
</comment>
<protein>
    <recommendedName>
        <fullName evidence="6">NlpC/P60 domain-containing protein</fullName>
    </recommendedName>
</protein>
<evidence type="ECO:0000256" key="1">
    <source>
        <dbReference type="ARBA" id="ARBA00007074"/>
    </source>
</evidence>
<sequence>MANVGCGAALGAAALLIPALVFSTATAFLGRDAPASQSAPEQLEGIPELLLEAYARAPAQLERHSPQCTGMSWAILAGLGRIESTHLAGHDIKPDGDVVPRFLGPVLDGSGAGGNITPVHDTDNGRWDGNTTYDRALGPTQQLPGQWDTYGRDGNHDGKADPHNVFDNVLAGAVELCESAGGAPVDFTDRGQLRDALWRYNHSEIYVDDVLTRIEHYRQLSSPVGGEAGSYAGQHAVKWALRQVGKPYIWGGTGPQGYDCSGLTMKAWAAAGVTIPRVTTDQYHAGTRVSLNQLAPGDLLFYDTTNVGAPGPAPSHVTMYIGDGKMINAPGTGHPIRTQPLHSDFYTPRFMGAVRPHAA</sequence>
<reference evidence="8" key="1">
    <citation type="journal article" date="2019" name="Int. J. Syst. Evol. Microbiol.">
        <title>The Global Catalogue of Microorganisms (GCM) 10K type strain sequencing project: providing services to taxonomists for standard genome sequencing and annotation.</title>
        <authorList>
            <consortium name="The Broad Institute Genomics Platform"/>
            <consortium name="The Broad Institute Genome Sequencing Center for Infectious Disease"/>
            <person name="Wu L."/>
            <person name="Ma J."/>
        </authorList>
    </citation>
    <scope>NUCLEOTIDE SEQUENCE [LARGE SCALE GENOMIC DNA]</scope>
    <source>
        <strain evidence="8">JCM 17137</strain>
    </source>
</reference>
<dbReference type="Proteomes" id="UP001500908">
    <property type="component" value="Unassembled WGS sequence"/>
</dbReference>
<dbReference type="PANTHER" id="PTHR47359:SF3">
    <property type="entry name" value="NLP_P60 DOMAIN-CONTAINING PROTEIN-RELATED"/>
    <property type="match status" value="1"/>
</dbReference>
<accession>A0ABP7FRV4</accession>
<evidence type="ECO:0000256" key="3">
    <source>
        <dbReference type="ARBA" id="ARBA00022801"/>
    </source>
</evidence>
<dbReference type="InterPro" id="IPR023346">
    <property type="entry name" value="Lysozyme-like_dom_sf"/>
</dbReference>
<feature type="chain" id="PRO_5045203061" description="NlpC/P60 domain-containing protein" evidence="5">
    <location>
        <begin position="28"/>
        <end position="359"/>
    </location>
</feature>
<evidence type="ECO:0000259" key="6">
    <source>
        <dbReference type="PROSITE" id="PS51935"/>
    </source>
</evidence>